<feature type="compositionally biased region" description="Polar residues" evidence="1">
    <location>
        <begin position="313"/>
        <end position="328"/>
    </location>
</feature>
<feature type="compositionally biased region" description="Polar residues" evidence="1">
    <location>
        <begin position="347"/>
        <end position="359"/>
    </location>
</feature>
<feature type="compositionally biased region" description="Low complexity" evidence="1">
    <location>
        <begin position="48"/>
        <end position="65"/>
    </location>
</feature>
<accession>A0A251NVG1</accession>
<feature type="compositionally biased region" description="Basic and acidic residues" evidence="1">
    <location>
        <begin position="293"/>
        <end position="308"/>
    </location>
</feature>
<feature type="region of interest" description="Disordered" evidence="1">
    <location>
        <begin position="345"/>
        <end position="404"/>
    </location>
</feature>
<dbReference type="InterPro" id="IPR032795">
    <property type="entry name" value="DUF3741-assoc"/>
</dbReference>
<feature type="compositionally biased region" description="Low complexity" evidence="1">
    <location>
        <begin position="674"/>
        <end position="686"/>
    </location>
</feature>
<feature type="compositionally biased region" description="Basic and acidic residues" evidence="1">
    <location>
        <begin position="17"/>
        <end position="30"/>
    </location>
</feature>
<name>A0A251NVG1_PRUPE</name>
<protein>
    <recommendedName>
        <fullName evidence="7">DUF4378 domain-containing protein</fullName>
    </recommendedName>
</protein>
<evidence type="ECO:0000313" key="5">
    <source>
        <dbReference type="EMBL" id="ONI03271.1"/>
    </source>
</evidence>
<evidence type="ECO:0000259" key="2">
    <source>
        <dbReference type="Pfam" id="PF12552"/>
    </source>
</evidence>
<dbReference type="Pfam" id="PF12552">
    <property type="entry name" value="DUF3741"/>
    <property type="match status" value="1"/>
</dbReference>
<dbReference type="STRING" id="3760.A0A251NVG1"/>
<feature type="compositionally biased region" description="Polar residues" evidence="1">
    <location>
        <begin position="697"/>
        <end position="723"/>
    </location>
</feature>
<dbReference type="InterPro" id="IPR025486">
    <property type="entry name" value="DUF4378"/>
</dbReference>
<dbReference type="OrthoDB" id="1925259at2759"/>
<feature type="domain" description="DUF3741" evidence="4">
    <location>
        <begin position="93"/>
        <end position="115"/>
    </location>
</feature>
<feature type="compositionally biased region" description="Polar residues" evidence="1">
    <location>
        <begin position="660"/>
        <end position="673"/>
    </location>
</feature>
<feature type="compositionally biased region" description="Low complexity" evidence="1">
    <location>
        <begin position="465"/>
        <end position="476"/>
    </location>
</feature>
<dbReference type="eggNOG" id="ENOG502QSHY">
    <property type="taxonomic scope" value="Eukaryota"/>
</dbReference>
<feature type="domain" description="DUF4378" evidence="3">
    <location>
        <begin position="842"/>
        <end position="993"/>
    </location>
</feature>
<dbReference type="InterPro" id="IPR022212">
    <property type="entry name" value="DUF3741"/>
</dbReference>
<proteinExistence type="predicted"/>
<dbReference type="PANTHER" id="PTHR46836:SF8">
    <property type="entry name" value="AFADIN"/>
    <property type="match status" value="1"/>
</dbReference>
<feature type="region of interest" description="Disordered" evidence="1">
    <location>
        <begin position="599"/>
        <end position="764"/>
    </location>
</feature>
<dbReference type="EMBL" id="CM007656">
    <property type="protein sequence ID" value="ONI03271.1"/>
    <property type="molecule type" value="Genomic_DNA"/>
</dbReference>
<feature type="region of interest" description="Disordered" evidence="1">
    <location>
        <begin position="284"/>
        <end position="328"/>
    </location>
</feature>
<feature type="compositionally biased region" description="Low complexity" evidence="1">
    <location>
        <begin position="564"/>
        <end position="580"/>
    </location>
</feature>
<evidence type="ECO:0000313" key="6">
    <source>
        <dbReference type="Proteomes" id="UP000006882"/>
    </source>
</evidence>
<dbReference type="PANTHER" id="PTHR46836">
    <property type="entry name" value="AFADIN"/>
    <property type="match status" value="1"/>
</dbReference>
<feature type="domain" description="DUF3741" evidence="2">
    <location>
        <begin position="196"/>
        <end position="240"/>
    </location>
</feature>
<feature type="compositionally biased region" description="Basic and acidic residues" evidence="1">
    <location>
        <begin position="599"/>
        <end position="621"/>
    </location>
</feature>
<dbReference type="Proteomes" id="UP000006882">
    <property type="component" value="Chromosome G6"/>
</dbReference>
<feature type="region of interest" description="Disordered" evidence="1">
    <location>
        <begin position="564"/>
        <end position="584"/>
    </location>
</feature>
<evidence type="ECO:0008006" key="7">
    <source>
        <dbReference type="Google" id="ProtNLM"/>
    </source>
</evidence>
<dbReference type="Pfam" id="PF14309">
    <property type="entry name" value="DUF4378"/>
    <property type="match status" value="1"/>
</dbReference>
<evidence type="ECO:0000259" key="3">
    <source>
        <dbReference type="Pfam" id="PF14309"/>
    </source>
</evidence>
<feature type="region of interest" description="Disordered" evidence="1">
    <location>
        <begin position="1"/>
        <end position="65"/>
    </location>
</feature>
<dbReference type="Pfam" id="PF14383">
    <property type="entry name" value="VARLMGL"/>
    <property type="match status" value="1"/>
</dbReference>
<evidence type="ECO:0000256" key="1">
    <source>
        <dbReference type="SAM" id="MobiDB-lite"/>
    </source>
</evidence>
<feature type="compositionally biased region" description="Basic residues" evidence="1">
    <location>
        <begin position="1"/>
        <end position="10"/>
    </location>
</feature>
<reference evidence="5 6" key="1">
    <citation type="journal article" date="2013" name="Nat. Genet.">
        <title>The high-quality draft genome of peach (Prunus persica) identifies unique patterns of genetic diversity, domestication and genome evolution.</title>
        <authorList>
            <consortium name="International Peach Genome Initiative"/>
            <person name="Verde I."/>
            <person name="Abbott A.G."/>
            <person name="Scalabrin S."/>
            <person name="Jung S."/>
            <person name="Shu S."/>
            <person name="Marroni F."/>
            <person name="Zhebentyayeva T."/>
            <person name="Dettori M.T."/>
            <person name="Grimwood J."/>
            <person name="Cattonaro F."/>
            <person name="Zuccolo A."/>
            <person name="Rossini L."/>
            <person name="Jenkins J."/>
            <person name="Vendramin E."/>
            <person name="Meisel L.A."/>
            <person name="Decroocq V."/>
            <person name="Sosinski B."/>
            <person name="Prochnik S."/>
            <person name="Mitros T."/>
            <person name="Policriti A."/>
            <person name="Cipriani G."/>
            <person name="Dondini L."/>
            <person name="Ficklin S."/>
            <person name="Goodstein D.M."/>
            <person name="Xuan P."/>
            <person name="Del Fabbro C."/>
            <person name="Aramini V."/>
            <person name="Copetti D."/>
            <person name="Gonzalez S."/>
            <person name="Horner D.S."/>
            <person name="Falchi R."/>
            <person name="Lucas S."/>
            <person name="Mica E."/>
            <person name="Maldonado J."/>
            <person name="Lazzari B."/>
            <person name="Bielenberg D."/>
            <person name="Pirona R."/>
            <person name="Miculan M."/>
            <person name="Barakat A."/>
            <person name="Testolin R."/>
            <person name="Stella A."/>
            <person name="Tartarini S."/>
            <person name="Tonutti P."/>
            <person name="Arus P."/>
            <person name="Orellana A."/>
            <person name="Wells C."/>
            <person name="Main D."/>
            <person name="Vizzotto G."/>
            <person name="Silva H."/>
            <person name="Salamini F."/>
            <person name="Schmutz J."/>
            <person name="Morgante M."/>
            <person name="Rokhsar D.S."/>
        </authorList>
    </citation>
    <scope>NUCLEOTIDE SEQUENCE [LARGE SCALE GENOMIC DNA]</scope>
    <source>
        <strain evidence="6">cv. Nemared</strain>
    </source>
</reference>
<dbReference type="Gramene" id="ONI03271">
    <property type="protein sequence ID" value="ONI03271"/>
    <property type="gene ID" value="PRUPE_6G247900"/>
</dbReference>
<dbReference type="AlphaFoldDB" id="A0A251NVG1"/>
<evidence type="ECO:0000259" key="4">
    <source>
        <dbReference type="Pfam" id="PF14383"/>
    </source>
</evidence>
<feature type="region of interest" description="Disordered" evidence="1">
    <location>
        <begin position="460"/>
        <end position="479"/>
    </location>
</feature>
<gene>
    <name evidence="5" type="ORF">PRUPE_6G247900</name>
</gene>
<feature type="compositionally biased region" description="Basic and acidic residues" evidence="1">
    <location>
        <begin position="363"/>
        <end position="391"/>
    </location>
</feature>
<sequence>MEKLRPRRSKITSIADRSSEERFASTERAFRGGNRQVKKQKNFPKLASDSSSCSSGSTGDDSFTFELGRRSSTQVVGTPIKKLLAEEMLRETEPRRRSPSVIAKLMGLDGLPPQQPAHRQQKSISENCLQRTRLVEKEERSSMCYDRRSSRKNSKEQQEFKDVFEVFEASKVEGRSCSSRGNANSKLSDAEMAFVRQKFMDAKRLSTDERLQDSKEFHDALEVLDSNKDLLLKFLQQPDSLFAKHLHDLQGGPPSRCGHIASMKSSEAQRYENIDLGWTAVRETPRKNNCKSPQEHRDSFSSHSDSRHAGHSSLKSSINLSEVKNESSIPPTRIVVLKPNLGKMLNGTKTISSPCSSHASMLDGRKHAEFPSIRNRETESRGRKNSQDKDGHLRHKSRESREVAKEITRQMRNNFSTGSVRFSSSGLKGYAGDESSCSMSENESANESEVMSVASRHSFHLNNHSRPSSSCSTESTVSREAKKRLSERWKMTHKSQEMGVVSRGNTLAEMLAIPDKEMRAEKLNAMIGEARFRDKFSTEDAPARCGGPLGISSRDGWKDGCINSLSRSKSLPSSSSAFGSYKTSMRRETIRDDRYLIPKETVQHERNQLVKGNLDLREGARKHSRSSNKRSYSSRSLGREAIDISPETHTTQSKDKTDFEANNQSQQNISVFESSPSNAADSSSASVKLVDPDASLPSETPDTFLPESSSRMLVEGDSSSTPKENLVPQEPSIRPPVERAVPSDHPVPGIESPARTKEADQPSPVSVLEVPFTDDASSSPECFESLNADLQGLRMQLQLLKLESEPYAEGPMEISSDEEVGEESTGFSDAIGLHRDQGSWESSYLADILTESGLNSADSGTFLTTWHTPECPVSPLLFEELEKKYSDQTSWPKPERRLLFDRINSGLLEMFEQFTDPHPWVRPANKRVGPKWIHRSVLHGVLCKLLASQEENANEDNLEKVLERDSLWLDLGDDIDIIGREVENSLIDELVAEVVVM</sequence>
<keyword evidence="6" id="KW-1185">Reference proteome</keyword>
<organism evidence="5 6">
    <name type="scientific">Prunus persica</name>
    <name type="common">Peach</name>
    <name type="synonym">Amygdalus persica</name>
    <dbReference type="NCBI Taxonomy" id="3760"/>
    <lineage>
        <taxon>Eukaryota</taxon>
        <taxon>Viridiplantae</taxon>
        <taxon>Streptophyta</taxon>
        <taxon>Embryophyta</taxon>
        <taxon>Tracheophyta</taxon>
        <taxon>Spermatophyta</taxon>
        <taxon>Magnoliopsida</taxon>
        <taxon>eudicotyledons</taxon>
        <taxon>Gunneridae</taxon>
        <taxon>Pentapetalae</taxon>
        <taxon>rosids</taxon>
        <taxon>fabids</taxon>
        <taxon>Rosales</taxon>
        <taxon>Rosaceae</taxon>
        <taxon>Amygdaloideae</taxon>
        <taxon>Amygdaleae</taxon>
        <taxon>Prunus</taxon>
    </lineage>
</organism>